<dbReference type="EMBL" id="CP022540">
    <property type="protein sequence ID" value="ASP18960.1"/>
    <property type="molecule type" value="Genomic_DNA"/>
</dbReference>
<name>A0A222DYE5_9RHOB</name>
<evidence type="ECO:0000313" key="2">
    <source>
        <dbReference type="EMBL" id="ASP18960.1"/>
    </source>
</evidence>
<evidence type="ECO:0000313" key="3">
    <source>
        <dbReference type="Proteomes" id="UP000203589"/>
    </source>
</evidence>
<dbReference type="Gene3D" id="3.40.50.1820">
    <property type="entry name" value="alpha/beta hydrolase"/>
    <property type="match status" value="2"/>
</dbReference>
<dbReference type="GO" id="GO:0016787">
    <property type="term" value="F:hydrolase activity"/>
    <property type="evidence" value="ECO:0007669"/>
    <property type="project" value="UniProtKB-KW"/>
</dbReference>
<evidence type="ECO:0000256" key="1">
    <source>
        <dbReference type="SAM" id="MobiDB-lite"/>
    </source>
</evidence>
<organism evidence="2 3">
    <name type="scientific">Antarctobacter heliothermus</name>
    <dbReference type="NCBI Taxonomy" id="74033"/>
    <lineage>
        <taxon>Bacteria</taxon>
        <taxon>Pseudomonadati</taxon>
        <taxon>Pseudomonadota</taxon>
        <taxon>Alphaproteobacteria</taxon>
        <taxon>Rhodobacterales</taxon>
        <taxon>Roseobacteraceae</taxon>
        <taxon>Antarctobacter</taxon>
    </lineage>
</organism>
<sequence length="309" mass="33329">MQLNAADILAAGPAPDRPDVDDLSPPPLKGPGLKTFLRRAVLTSAARVAPRLTADRLARRYLTPNQSVLDDLSTRRHGYEICDLGADTALLRTSAPAAPSGAPRVLIVPGHDGHVRQFTRIVRALRKRGVAVDILVFPGHTHNARSICSMQHMVTAVRRADAFNGHYDGIVAHCVASNAMLQVLEQGMSCPRLAMISTPLDLPALVRFGGQQYGLSGRCLDFFVDRVNAISAPCAIDKPWRPVVETSQGELLVVHARNDYAAPIEKTRPLAAAWPGAQLAEFDQGGHNEILNVTSAIDRIADFMAPAQP</sequence>
<protein>
    <submittedName>
        <fullName evidence="2">Alpha/beta hydrolase</fullName>
    </submittedName>
</protein>
<dbReference type="InterPro" id="IPR029058">
    <property type="entry name" value="AB_hydrolase_fold"/>
</dbReference>
<proteinExistence type="predicted"/>
<keyword evidence="2" id="KW-0378">Hydrolase</keyword>
<gene>
    <name evidence="2" type="ORF">ANTHELSMS3_00235</name>
</gene>
<accession>A0A222DYE5</accession>
<dbReference type="KEGG" id="aht:ANTHELSMS3_00235"/>
<dbReference type="AlphaFoldDB" id="A0A222DYE5"/>
<keyword evidence="3" id="KW-1185">Reference proteome</keyword>
<dbReference type="Proteomes" id="UP000203589">
    <property type="component" value="Chromosome"/>
</dbReference>
<dbReference type="SUPFAM" id="SSF53474">
    <property type="entry name" value="alpha/beta-Hydrolases"/>
    <property type="match status" value="1"/>
</dbReference>
<feature type="region of interest" description="Disordered" evidence="1">
    <location>
        <begin position="9"/>
        <end position="29"/>
    </location>
</feature>
<reference evidence="2 3" key="1">
    <citation type="submission" date="2017-07" db="EMBL/GenBank/DDBJ databases">
        <title>Genome Sequence of Antarctobacter heliothermus Strain SMS3 Isolated from a culture of the Diatom Skeletonema marinoi.</title>
        <authorList>
            <person name="Topel M."/>
            <person name="Pinder M.I.M."/>
            <person name="Johansson O.N."/>
            <person name="Kourtchenko O."/>
            <person name="Godhe A."/>
            <person name="Clarke A.K."/>
        </authorList>
    </citation>
    <scope>NUCLEOTIDE SEQUENCE [LARGE SCALE GENOMIC DNA]</scope>
    <source>
        <strain evidence="2 3">SMS3</strain>
    </source>
</reference>